<reference evidence="2 3" key="2">
    <citation type="journal article" date="2011" name="PLoS Genet.">
        <title>Caenorhabditis briggsae recombinant inbred line genotypes reveal inter-strain incompatibility and the evolution of recombination.</title>
        <authorList>
            <person name="Ross J.A."/>
            <person name="Koboldt D.C."/>
            <person name="Staisch J.E."/>
            <person name="Chamberlin H.M."/>
            <person name="Gupta B.P."/>
            <person name="Miller R.D."/>
            <person name="Baird S.E."/>
            <person name="Haag E.S."/>
        </authorList>
    </citation>
    <scope>NUCLEOTIDE SEQUENCE [LARGE SCALE GENOMIC DNA]</scope>
    <source>
        <strain evidence="2 3">AF16</strain>
    </source>
</reference>
<dbReference type="PANTHER" id="PTHR12155:SF41">
    <property type="entry name" value="SCHLAFEN ALBA-2 DOMAIN-CONTAINING PROTEIN"/>
    <property type="match status" value="1"/>
</dbReference>
<dbReference type="EMBL" id="HE601047">
    <property type="protein sequence ID" value="CAP36372.2"/>
    <property type="molecule type" value="Genomic_DNA"/>
</dbReference>
<evidence type="ECO:0000313" key="3">
    <source>
        <dbReference type="Proteomes" id="UP000008549"/>
    </source>
</evidence>
<organism evidence="2 3">
    <name type="scientific">Caenorhabditis briggsae</name>
    <dbReference type="NCBI Taxonomy" id="6238"/>
    <lineage>
        <taxon>Eukaryota</taxon>
        <taxon>Metazoa</taxon>
        <taxon>Ecdysozoa</taxon>
        <taxon>Nematoda</taxon>
        <taxon>Chromadorea</taxon>
        <taxon>Rhabditida</taxon>
        <taxon>Rhabditina</taxon>
        <taxon>Rhabditomorpha</taxon>
        <taxon>Rhabditoidea</taxon>
        <taxon>Rhabditidae</taxon>
        <taxon>Peloderinae</taxon>
        <taxon>Caenorhabditis</taxon>
    </lineage>
</organism>
<reference evidence="2 3" key="1">
    <citation type="journal article" date="2003" name="PLoS Biol.">
        <title>The genome sequence of Caenorhabditis briggsae: a platform for comparative genomics.</title>
        <authorList>
            <person name="Stein L.D."/>
            <person name="Bao Z."/>
            <person name="Blasiar D."/>
            <person name="Blumenthal T."/>
            <person name="Brent M.R."/>
            <person name="Chen N."/>
            <person name="Chinwalla A."/>
            <person name="Clarke L."/>
            <person name="Clee C."/>
            <person name="Coghlan A."/>
            <person name="Coulson A."/>
            <person name="D'Eustachio P."/>
            <person name="Fitch D.H."/>
            <person name="Fulton L.A."/>
            <person name="Fulton R.E."/>
            <person name="Griffiths-Jones S."/>
            <person name="Harris T.W."/>
            <person name="Hillier L.W."/>
            <person name="Kamath R."/>
            <person name="Kuwabara P.E."/>
            <person name="Mardis E.R."/>
            <person name="Marra M.A."/>
            <person name="Miner T.L."/>
            <person name="Minx P."/>
            <person name="Mullikin J.C."/>
            <person name="Plumb R.W."/>
            <person name="Rogers J."/>
            <person name="Schein J.E."/>
            <person name="Sohrmann M."/>
            <person name="Spieth J."/>
            <person name="Stajich J.E."/>
            <person name="Wei C."/>
            <person name="Willey D."/>
            <person name="Wilson R.K."/>
            <person name="Durbin R."/>
            <person name="Waterston R.H."/>
        </authorList>
    </citation>
    <scope>NUCLEOTIDE SEQUENCE [LARGE SCALE GENOMIC DNA]</scope>
    <source>
        <strain evidence="2 3">AF16</strain>
    </source>
</reference>
<evidence type="ECO:0000259" key="1">
    <source>
        <dbReference type="Pfam" id="PF04326"/>
    </source>
</evidence>
<protein>
    <submittedName>
        <fullName evidence="2">Protein CBG19064</fullName>
    </submittedName>
</protein>
<dbReference type="InterPro" id="IPR029684">
    <property type="entry name" value="Schlafen"/>
</dbReference>
<dbReference type="InterPro" id="IPR007421">
    <property type="entry name" value="Schlafen_AlbA_2_dom"/>
</dbReference>
<dbReference type="InParanoid" id="A8XUP7"/>
<evidence type="ECO:0000313" key="4">
    <source>
        <dbReference type="WormBase" id="CBG19064"/>
    </source>
</evidence>
<dbReference type="OMA" id="ITMSKNM"/>
<keyword evidence="3" id="KW-1185">Reference proteome</keyword>
<gene>
    <name evidence="4" type="primary">tofu-2</name>
    <name evidence="2 4" type="ORF">CBG19064</name>
    <name evidence="2" type="ORF">CBG_19064</name>
</gene>
<feature type="domain" description="Schlafen AlbA-2" evidence="1">
    <location>
        <begin position="41"/>
        <end position="122"/>
    </location>
</feature>
<dbReference type="InterPro" id="IPR038461">
    <property type="entry name" value="Schlafen_AlbA_2_dom_sf"/>
</dbReference>
<dbReference type="Proteomes" id="UP000008549">
    <property type="component" value="Unassembled WGS sequence"/>
</dbReference>
<dbReference type="WormBase" id="CBG19064">
    <property type="protein sequence ID" value="CBP23850"/>
    <property type="gene ID" value="WBGene00038343"/>
    <property type="gene designation" value="Cbr-tofu-2"/>
</dbReference>
<accession>A8XUP7</accession>
<evidence type="ECO:0000313" key="2">
    <source>
        <dbReference type="EMBL" id="CAP36372.2"/>
    </source>
</evidence>
<dbReference type="AlphaFoldDB" id="A8XUP7"/>
<dbReference type="HOGENOM" id="CLU_081956_0_0_1"/>
<dbReference type="Gene3D" id="3.30.950.30">
    <property type="entry name" value="Schlafen, AAA domain"/>
    <property type="match status" value="1"/>
</dbReference>
<name>A8XUP7_CAEBR</name>
<sequence>MNKAIVKLPLAIEEDVHNEFRMHTKLMLTELGKFQSKQDKDGSIRRTLQPISKTICAFLNTDGGRLFLGVNDDKIIKGITMSKNMLYHFFGSLRHMCEKFKPFSPISRIKVSILEVIPMDDKTKVKLKKVDMDKEEVTDFPKLANHSVGGFFCDCFKEINQAATKQYLFIVQVAAPDPNAATVIYQNEEGLAYRFRDSCLLSTYLFYRRRLASNKCVYLDDLRRMMHERNRLFVDLHDEVRHEIDRFIKFH</sequence>
<dbReference type="eggNOG" id="KOG0349">
    <property type="taxonomic scope" value="Eukaryota"/>
</dbReference>
<dbReference type="STRING" id="6238.A8XUP7"/>
<dbReference type="Pfam" id="PF04326">
    <property type="entry name" value="SLFN_AlbA_2"/>
    <property type="match status" value="1"/>
</dbReference>
<dbReference type="FunCoup" id="A8XUP7">
    <property type="interactions" value="67"/>
</dbReference>
<proteinExistence type="predicted"/>
<dbReference type="PANTHER" id="PTHR12155">
    <property type="entry name" value="SCHLAFEN"/>
    <property type="match status" value="1"/>
</dbReference>